<dbReference type="AlphaFoldDB" id="A0A5C4XYE4"/>
<keyword evidence="3" id="KW-0121">Carboxypeptidase</keyword>
<accession>A0A5C4XYE4</accession>
<comment type="caution">
    <text evidence="3">The sequence shown here is derived from an EMBL/GenBank/DDBJ whole genome shotgun (WGS) entry which is preliminary data.</text>
</comment>
<name>A0A5C4XYE4_9DEIO</name>
<gene>
    <name evidence="3" type="ORF">FHR04_16985</name>
    <name evidence="2" type="ORF">HNQ04_003463</name>
</gene>
<evidence type="ECO:0000256" key="1">
    <source>
        <dbReference type="SAM" id="SignalP"/>
    </source>
</evidence>
<feature type="signal peptide" evidence="1">
    <location>
        <begin position="1"/>
        <end position="42"/>
    </location>
</feature>
<dbReference type="EMBL" id="VDMO01000024">
    <property type="protein sequence ID" value="TNM68156.1"/>
    <property type="molecule type" value="Genomic_DNA"/>
</dbReference>
<dbReference type="SUPFAM" id="SSF49464">
    <property type="entry name" value="Carboxypeptidase regulatory domain-like"/>
    <property type="match status" value="1"/>
</dbReference>
<dbReference type="GO" id="GO:0004180">
    <property type="term" value="F:carboxypeptidase activity"/>
    <property type="evidence" value="ECO:0007669"/>
    <property type="project" value="UniProtKB-KW"/>
</dbReference>
<organism evidence="3 4">
    <name type="scientific">Deinococcus radiopugnans ATCC 19172</name>
    <dbReference type="NCBI Taxonomy" id="585398"/>
    <lineage>
        <taxon>Bacteria</taxon>
        <taxon>Thermotogati</taxon>
        <taxon>Deinococcota</taxon>
        <taxon>Deinococci</taxon>
        <taxon>Deinococcales</taxon>
        <taxon>Deinococcaceae</taxon>
        <taxon>Deinococcus</taxon>
    </lineage>
</organism>
<evidence type="ECO:0000313" key="3">
    <source>
        <dbReference type="EMBL" id="TNM68156.1"/>
    </source>
</evidence>
<sequence>MSVVDVPLRHPRTLIGAACWTTIKRFRPLLLLAVACAPLTLAAPAPTPAQKGFIVGTVRNEAGQPLAGATINADNLLVSNSNLSATTDAQGRYRIDVRVAPTTWRVTARLNLRYGEESVGAALHPRGSDEVPGRVGGVVDFVFRPKPVTSADPYGNLGKVMFERDVNDNDESFDWKKVQVVLKPVGRLADGTAGQARTLSPIRTGSGWLIPNVMYGTYAVTASLNGRPLELRRRTPDSDQPYRTTYTGGFLRDYSPTDLNMSLEVRLP</sequence>
<dbReference type="RefSeq" id="WP_139404431.1">
    <property type="nucleotide sequence ID" value="NZ_JACHEW010000025.1"/>
</dbReference>
<dbReference type="Pfam" id="PF13620">
    <property type="entry name" value="CarboxypepD_reg"/>
    <property type="match status" value="1"/>
</dbReference>
<feature type="chain" id="PRO_5023042180" evidence="1">
    <location>
        <begin position="43"/>
        <end position="268"/>
    </location>
</feature>
<keyword evidence="3" id="KW-0645">Protease</keyword>
<evidence type="ECO:0000313" key="5">
    <source>
        <dbReference type="Proteomes" id="UP000629870"/>
    </source>
</evidence>
<proteinExistence type="predicted"/>
<keyword evidence="3" id="KW-0378">Hydrolase</keyword>
<dbReference type="Proteomes" id="UP000629870">
    <property type="component" value="Unassembled WGS sequence"/>
</dbReference>
<dbReference type="InterPro" id="IPR008969">
    <property type="entry name" value="CarboxyPept-like_regulatory"/>
</dbReference>
<keyword evidence="1" id="KW-0732">Signal</keyword>
<keyword evidence="5" id="KW-1185">Reference proteome</keyword>
<dbReference type="Proteomes" id="UP000313988">
    <property type="component" value="Unassembled WGS sequence"/>
</dbReference>
<dbReference type="EMBL" id="JACHEW010000025">
    <property type="protein sequence ID" value="MBB6018186.1"/>
    <property type="molecule type" value="Genomic_DNA"/>
</dbReference>
<reference evidence="3 4" key="1">
    <citation type="submission" date="2019-06" db="EMBL/GenBank/DDBJ databases">
        <title>Genome sequence of Deinococcus radiopugnans ATCC 19172.</title>
        <authorList>
            <person name="Maclea K.S."/>
            <person name="Maynard C.R."/>
        </authorList>
    </citation>
    <scope>NUCLEOTIDE SEQUENCE [LARGE SCALE GENOMIC DNA]</scope>
    <source>
        <strain evidence="3 4">ATCC 19172</strain>
    </source>
</reference>
<evidence type="ECO:0000313" key="4">
    <source>
        <dbReference type="Proteomes" id="UP000313988"/>
    </source>
</evidence>
<evidence type="ECO:0000313" key="2">
    <source>
        <dbReference type="EMBL" id="MBB6018186.1"/>
    </source>
</evidence>
<reference evidence="2 5" key="2">
    <citation type="submission" date="2020-08" db="EMBL/GenBank/DDBJ databases">
        <title>Genomic Encyclopedia of Type Strains, Phase IV (KMG-IV): sequencing the most valuable type-strain genomes for metagenomic binning, comparative biology and taxonomic classification.</title>
        <authorList>
            <person name="Goeker M."/>
        </authorList>
    </citation>
    <scope>NUCLEOTIDE SEQUENCE [LARGE SCALE GENOMIC DNA]</scope>
    <source>
        <strain evidence="2 5">DSM 12027</strain>
    </source>
</reference>
<protein>
    <submittedName>
        <fullName evidence="3">Carboxypeptidase regulatory-like domain-containing protein</fullName>
    </submittedName>
</protein>
<dbReference type="Gene3D" id="2.60.40.1120">
    <property type="entry name" value="Carboxypeptidase-like, regulatory domain"/>
    <property type="match status" value="1"/>
</dbReference>